<dbReference type="STRING" id="333140.AWW68_13965"/>
<dbReference type="PANTHER" id="PTHR23150:SF19">
    <property type="entry name" value="FORMYLGLYCINE-GENERATING ENZYME"/>
    <property type="match status" value="1"/>
</dbReference>
<evidence type="ECO:0000313" key="3">
    <source>
        <dbReference type="Proteomes" id="UP000075606"/>
    </source>
</evidence>
<comment type="caution">
    <text evidence="2">The sequence shown here is derived from an EMBL/GenBank/DDBJ whole genome shotgun (WGS) entry which is preliminary data.</text>
</comment>
<dbReference type="OrthoDB" id="1491336at2"/>
<proteinExistence type="predicted"/>
<dbReference type="AlphaFoldDB" id="A0A150X501"/>
<gene>
    <name evidence="2" type="ORF">AWW68_13965</name>
</gene>
<sequence>MRYLLVLLSTFLIVVSCSSSKEQEKHITEIPPEMVLIPSGTFTMGGRSDQAYADEFPQHQVKVSAFLMDETEVTNAQFKAFVEATGYVTTAERAVDWEELKKQLPSGTPKPADSLLAGGSLIFEKTNKPVELNDVSQWWVWTIGANWRQPEGPHSDIEQKMNHPVVHVSWEDANAYAKWAGKRLPTEAEWEWASMGGLENAKYPWGDEPVESAYEKANFWQGVFPFQNHKLDGFDASAPVKSFPPNGYGLYDMAGNVWEWCIDKYDVRSYTVNANSGLLENPSGSEEYYDPREPHTPKHVIRGGSFLCNDSYCSGYRTSRRMSSSRDSGFNHTGFRCARSL</sequence>
<dbReference type="PROSITE" id="PS51257">
    <property type="entry name" value="PROKAR_LIPOPROTEIN"/>
    <property type="match status" value="1"/>
</dbReference>
<dbReference type="SUPFAM" id="SSF56436">
    <property type="entry name" value="C-type lectin-like"/>
    <property type="match status" value="1"/>
</dbReference>
<dbReference type="Pfam" id="PF03781">
    <property type="entry name" value="FGE-sulfatase"/>
    <property type="match status" value="1"/>
</dbReference>
<dbReference type="InterPro" id="IPR016187">
    <property type="entry name" value="CTDL_fold"/>
</dbReference>
<dbReference type="EMBL" id="LRPC01000028">
    <property type="protein sequence ID" value="KYG73780.1"/>
    <property type="molecule type" value="Genomic_DNA"/>
</dbReference>
<protein>
    <submittedName>
        <fullName evidence="2">Sulfatase</fullName>
    </submittedName>
</protein>
<dbReference type="InterPro" id="IPR005532">
    <property type="entry name" value="SUMF_dom"/>
</dbReference>
<dbReference type="PANTHER" id="PTHR23150">
    <property type="entry name" value="SULFATASE MODIFYING FACTOR 1, 2"/>
    <property type="match status" value="1"/>
</dbReference>
<reference evidence="2 3" key="1">
    <citation type="submission" date="2016-01" db="EMBL/GenBank/DDBJ databases">
        <title>Genome sequencing of Roseivirga spongicola UST030701-084.</title>
        <authorList>
            <person name="Selvaratnam C."/>
            <person name="Thevarajoo S."/>
            <person name="Goh K.M."/>
            <person name="Ee R."/>
            <person name="Chan K.-G."/>
            <person name="Chong C.S."/>
        </authorList>
    </citation>
    <scope>NUCLEOTIDE SEQUENCE [LARGE SCALE GENOMIC DNA]</scope>
    <source>
        <strain evidence="2 3">UST030701-084</strain>
    </source>
</reference>
<dbReference type="InterPro" id="IPR051043">
    <property type="entry name" value="Sulfatase_Mod_Factor_Kinase"/>
</dbReference>
<feature type="domain" description="Sulfatase-modifying factor enzyme-like" evidence="1">
    <location>
        <begin position="32"/>
        <end position="339"/>
    </location>
</feature>
<name>A0A150X501_9BACT</name>
<dbReference type="Proteomes" id="UP000075606">
    <property type="component" value="Unassembled WGS sequence"/>
</dbReference>
<evidence type="ECO:0000259" key="1">
    <source>
        <dbReference type="Pfam" id="PF03781"/>
    </source>
</evidence>
<organism evidence="2 3">
    <name type="scientific">Roseivirga spongicola</name>
    <dbReference type="NCBI Taxonomy" id="333140"/>
    <lineage>
        <taxon>Bacteria</taxon>
        <taxon>Pseudomonadati</taxon>
        <taxon>Bacteroidota</taxon>
        <taxon>Cytophagia</taxon>
        <taxon>Cytophagales</taxon>
        <taxon>Roseivirgaceae</taxon>
        <taxon>Roseivirga</taxon>
    </lineage>
</organism>
<dbReference type="Gene3D" id="3.90.1580.10">
    <property type="entry name" value="paralog of FGE (formylglycine-generating enzyme)"/>
    <property type="match status" value="1"/>
</dbReference>
<dbReference type="InterPro" id="IPR042095">
    <property type="entry name" value="SUMF_sf"/>
</dbReference>
<dbReference type="GO" id="GO:0120147">
    <property type="term" value="F:formylglycine-generating oxidase activity"/>
    <property type="evidence" value="ECO:0007669"/>
    <property type="project" value="TreeGrafter"/>
</dbReference>
<evidence type="ECO:0000313" key="2">
    <source>
        <dbReference type="EMBL" id="KYG73780.1"/>
    </source>
</evidence>
<accession>A0A150X501</accession>
<dbReference type="RefSeq" id="WP_068222630.1">
    <property type="nucleotide sequence ID" value="NZ_CP139724.1"/>
</dbReference>
<keyword evidence="3" id="KW-1185">Reference proteome</keyword>